<dbReference type="HOGENOM" id="CLU_025996_19_6_3"/>
<feature type="domain" description="Glycosyltransferase 2-like" evidence="1">
    <location>
        <begin position="15"/>
        <end position="172"/>
    </location>
</feature>
<dbReference type="InterPro" id="IPR029044">
    <property type="entry name" value="Nucleotide-diphossugar_trans"/>
</dbReference>
<dbReference type="STRING" id="1183438.GKIL_0459"/>
<dbReference type="PANTHER" id="PTHR22916:SF3">
    <property type="entry name" value="UDP-GLCNAC:BETAGAL BETA-1,3-N-ACETYLGLUCOSAMINYLTRANSFERASE-LIKE PROTEIN 1"/>
    <property type="match status" value="1"/>
</dbReference>
<dbReference type="Proteomes" id="UP000017396">
    <property type="component" value="Chromosome"/>
</dbReference>
<dbReference type="eggNOG" id="COG1216">
    <property type="taxonomic scope" value="Bacteria"/>
</dbReference>
<dbReference type="AlphaFoldDB" id="U5QGA8"/>
<organism evidence="2 3">
    <name type="scientific">Gloeobacter kilaueensis (strain ATCC BAA-2537 / CCAP 1431/1 / ULC 316 / JS1)</name>
    <dbReference type="NCBI Taxonomy" id="1183438"/>
    <lineage>
        <taxon>Bacteria</taxon>
        <taxon>Bacillati</taxon>
        <taxon>Cyanobacteriota</taxon>
        <taxon>Cyanophyceae</taxon>
        <taxon>Gloeobacterales</taxon>
        <taxon>Gloeobacteraceae</taxon>
        <taxon>Gloeobacter</taxon>
    </lineage>
</organism>
<dbReference type="SUPFAM" id="SSF53448">
    <property type="entry name" value="Nucleotide-diphospho-sugar transferases"/>
    <property type="match status" value="1"/>
</dbReference>
<sequence>MDAIAPFTNFWPLVSVVVPVYNGEALLPTLLTSLTRLDYPAERLEVLLVNNNSTDHTAELLAETPYTIVFEERPGCGTARNAGIRQAKGEFIACTDADCVLDPLWIKDLLAGFTDGTIGAVAGTIEPYELNHPVERYEALRLNDPGHRSVHVFLPTACTANVMYRAEVFRCVGLLLDRSGGEETDLNWRMQTRTAYRIHFLTGGGLVRHRYRSTLKSFCRSQRYKARTLVDLHRRWNLHIPTGRKELWRTAKALFGFLPKVIASPDRPSALWEAWLDIVVPWTRFRGIREGWKQTT</sequence>
<keyword evidence="2" id="KW-0808">Transferase</keyword>
<gene>
    <name evidence="2" type="ORF">GKIL_0459</name>
</gene>
<keyword evidence="3" id="KW-1185">Reference proteome</keyword>
<dbReference type="InterPro" id="IPR001173">
    <property type="entry name" value="Glyco_trans_2-like"/>
</dbReference>
<dbReference type="RefSeq" id="WP_023171730.1">
    <property type="nucleotide sequence ID" value="NC_022600.1"/>
</dbReference>
<dbReference type="EMBL" id="CP003587">
    <property type="protein sequence ID" value="AGY56705.1"/>
    <property type="molecule type" value="Genomic_DNA"/>
</dbReference>
<dbReference type="Pfam" id="PF00535">
    <property type="entry name" value="Glycos_transf_2"/>
    <property type="match status" value="1"/>
</dbReference>
<evidence type="ECO:0000313" key="2">
    <source>
        <dbReference type="EMBL" id="AGY56705.1"/>
    </source>
</evidence>
<dbReference type="KEGG" id="glj:GKIL_0459"/>
<evidence type="ECO:0000259" key="1">
    <source>
        <dbReference type="Pfam" id="PF00535"/>
    </source>
</evidence>
<accession>U5QGA8</accession>
<name>U5QGA8_GLOK1</name>
<reference evidence="2 3" key="1">
    <citation type="journal article" date="2013" name="PLoS ONE">
        <title>Cultivation and Complete Genome Sequencing of Gloeobacter kilaueensis sp. nov., from a Lava Cave in Kilauea Caldera, Hawai'i.</title>
        <authorList>
            <person name="Saw J.H."/>
            <person name="Schatz M."/>
            <person name="Brown M.V."/>
            <person name="Kunkel D.D."/>
            <person name="Foster J.S."/>
            <person name="Shick H."/>
            <person name="Christensen S."/>
            <person name="Hou S."/>
            <person name="Wan X."/>
            <person name="Donachie S.P."/>
        </authorList>
    </citation>
    <scope>NUCLEOTIDE SEQUENCE [LARGE SCALE GENOMIC DNA]</scope>
    <source>
        <strain evidence="3">JS</strain>
    </source>
</reference>
<evidence type="ECO:0000313" key="3">
    <source>
        <dbReference type="Proteomes" id="UP000017396"/>
    </source>
</evidence>
<dbReference type="PANTHER" id="PTHR22916">
    <property type="entry name" value="GLYCOSYLTRANSFERASE"/>
    <property type="match status" value="1"/>
</dbReference>
<proteinExistence type="predicted"/>
<protein>
    <submittedName>
        <fullName evidence="2">Glycosyl transferase family 2</fullName>
    </submittedName>
</protein>
<dbReference type="GO" id="GO:0016758">
    <property type="term" value="F:hexosyltransferase activity"/>
    <property type="evidence" value="ECO:0007669"/>
    <property type="project" value="UniProtKB-ARBA"/>
</dbReference>
<dbReference type="Gene3D" id="3.90.550.10">
    <property type="entry name" value="Spore Coat Polysaccharide Biosynthesis Protein SpsA, Chain A"/>
    <property type="match status" value="1"/>
</dbReference>